<reference evidence="2 3" key="1">
    <citation type="journal article" date="2014" name="Genome Announc.">
        <title>Draft Genome Sequence of Lysobacter capsici AZ78, a Bacterium Antagonistic to Plant-Pathogenic Oomycetes.</title>
        <authorList>
            <person name="Puopolo G."/>
            <person name="Sonego P."/>
            <person name="Engelen K."/>
            <person name="Pertot I."/>
        </authorList>
    </citation>
    <scope>NUCLEOTIDE SEQUENCE [LARGE SCALE GENOMIC DNA]</scope>
    <source>
        <strain evidence="2 3">AZ78</strain>
    </source>
</reference>
<comment type="caution">
    <text evidence="2">The sequence shown here is derived from an EMBL/GenBank/DDBJ whole genome shotgun (WGS) entry which is preliminary data.</text>
</comment>
<name>A0A125MMK6_9GAMM</name>
<sequence length="76" mass="8196">MACGAQVSLLPRAGEGGPKGRMRARAVAGNDAICDSLTPTPARPKRMAFGRARACEPVARKQRPLPRQRERGLRSN</sequence>
<evidence type="ECO:0000313" key="2">
    <source>
        <dbReference type="EMBL" id="KWS03708.1"/>
    </source>
</evidence>
<feature type="compositionally biased region" description="Basic and acidic residues" evidence="1">
    <location>
        <begin position="67"/>
        <end position="76"/>
    </location>
</feature>
<keyword evidence="3" id="KW-1185">Reference proteome</keyword>
<feature type="region of interest" description="Disordered" evidence="1">
    <location>
        <begin position="37"/>
        <end position="76"/>
    </location>
</feature>
<feature type="region of interest" description="Disordered" evidence="1">
    <location>
        <begin position="1"/>
        <end position="23"/>
    </location>
</feature>
<dbReference type="EMBL" id="JAJA02000001">
    <property type="protein sequence ID" value="KWS03708.1"/>
    <property type="molecule type" value="Genomic_DNA"/>
</dbReference>
<dbReference type="Proteomes" id="UP000023435">
    <property type="component" value="Unassembled WGS sequence"/>
</dbReference>
<protein>
    <submittedName>
        <fullName evidence="2">Uncharacterized protein</fullName>
    </submittedName>
</protein>
<gene>
    <name evidence="2" type="ORF">AZ78_1257</name>
</gene>
<proteinExistence type="predicted"/>
<accession>A0A125MMK6</accession>
<evidence type="ECO:0000256" key="1">
    <source>
        <dbReference type="SAM" id="MobiDB-lite"/>
    </source>
</evidence>
<evidence type="ECO:0000313" key="3">
    <source>
        <dbReference type="Proteomes" id="UP000023435"/>
    </source>
</evidence>
<organism evidence="2 3">
    <name type="scientific">Lysobacter capsici AZ78</name>
    <dbReference type="NCBI Taxonomy" id="1444315"/>
    <lineage>
        <taxon>Bacteria</taxon>
        <taxon>Pseudomonadati</taxon>
        <taxon>Pseudomonadota</taxon>
        <taxon>Gammaproteobacteria</taxon>
        <taxon>Lysobacterales</taxon>
        <taxon>Lysobacteraceae</taxon>
        <taxon>Lysobacter</taxon>
    </lineage>
</organism>
<dbReference type="AlphaFoldDB" id="A0A125MMK6"/>